<dbReference type="EMBL" id="BAABFV010000001">
    <property type="protein sequence ID" value="GAA4358549.1"/>
    <property type="molecule type" value="Genomic_DNA"/>
</dbReference>
<gene>
    <name evidence="2" type="ORF">GCM10023151_08640</name>
</gene>
<comment type="caution">
    <text evidence="2">The sequence shown here is derived from an EMBL/GenBank/DDBJ whole genome shotgun (WGS) entry which is preliminary data.</text>
</comment>
<dbReference type="RefSeq" id="WP_345291967.1">
    <property type="nucleotide sequence ID" value="NZ_BAABFV010000001.1"/>
</dbReference>
<feature type="coiled-coil region" evidence="1">
    <location>
        <begin position="51"/>
        <end position="88"/>
    </location>
</feature>
<keyword evidence="3" id="KW-1185">Reference proteome</keyword>
<evidence type="ECO:0000256" key="1">
    <source>
        <dbReference type="SAM" id="Coils"/>
    </source>
</evidence>
<organism evidence="2 3">
    <name type="scientific">Kangiella marina</name>
    <dbReference type="NCBI Taxonomy" id="1079178"/>
    <lineage>
        <taxon>Bacteria</taxon>
        <taxon>Pseudomonadati</taxon>
        <taxon>Pseudomonadota</taxon>
        <taxon>Gammaproteobacteria</taxon>
        <taxon>Kangiellales</taxon>
        <taxon>Kangiellaceae</taxon>
        <taxon>Kangiella</taxon>
    </lineage>
</organism>
<evidence type="ECO:0000313" key="2">
    <source>
        <dbReference type="EMBL" id="GAA4358549.1"/>
    </source>
</evidence>
<name>A0ABP8IGQ9_9GAMM</name>
<evidence type="ECO:0000313" key="3">
    <source>
        <dbReference type="Proteomes" id="UP001501011"/>
    </source>
</evidence>
<sequence length="191" mass="21005">MKKVLQAIVLLAVTFGVAYCIGYYVGHKLIPIKHAPKASSEQLETTSSEDNSSLKQALAKEQQKTQLLQKELETKDQQIAQLQQAATESTTATYQEKVIPATDYERGNYVTNLVHFFNSGKNTTQVSDVQCEANSCQLKANISAGANTNPEISQLMKFFDENSKPGLYTRVALGSVEKKQDGSEIVLNLSL</sequence>
<dbReference type="Proteomes" id="UP001501011">
    <property type="component" value="Unassembled WGS sequence"/>
</dbReference>
<accession>A0ABP8IGQ9</accession>
<keyword evidence="1" id="KW-0175">Coiled coil</keyword>
<proteinExistence type="predicted"/>
<reference evidence="3" key="1">
    <citation type="journal article" date="2019" name="Int. J. Syst. Evol. Microbiol.">
        <title>The Global Catalogue of Microorganisms (GCM) 10K type strain sequencing project: providing services to taxonomists for standard genome sequencing and annotation.</title>
        <authorList>
            <consortium name="The Broad Institute Genomics Platform"/>
            <consortium name="The Broad Institute Genome Sequencing Center for Infectious Disease"/>
            <person name="Wu L."/>
            <person name="Ma J."/>
        </authorList>
    </citation>
    <scope>NUCLEOTIDE SEQUENCE [LARGE SCALE GENOMIC DNA]</scope>
    <source>
        <strain evidence="3">JCM 17728</strain>
    </source>
</reference>
<protein>
    <submittedName>
        <fullName evidence="2">Uncharacterized protein</fullName>
    </submittedName>
</protein>